<dbReference type="SUPFAM" id="SSF48208">
    <property type="entry name" value="Six-hairpin glycosidases"/>
    <property type="match status" value="1"/>
</dbReference>
<evidence type="ECO:0000313" key="1">
    <source>
        <dbReference type="EMBL" id="WZN42368.1"/>
    </source>
</evidence>
<protein>
    <submittedName>
        <fullName evidence="1">Uncharacterized protein</fullName>
    </submittedName>
</protein>
<reference evidence="2" key="1">
    <citation type="submission" date="2024-03" db="EMBL/GenBank/DDBJ databases">
        <title>Chitinophaga horti sp. nov., isolated from garden soil.</title>
        <authorList>
            <person name="Lee D.S."/>
            <person name="Han D.M."/>
            <person name="Baek J.H."/>
            <person name="Choi D.G."/>
            <person name="Jeon J.H."/>
            <person name="Jeon C.O."/>
        </authorList>
    </citation>
    <scope>NUCLEOTIDE SEQUENCE [LARGE SCALE GENOMIC DNA]</scope>
    <source>
        <strain evidence="2">GPA1</strain>
    </source>
</reference>
<name>A0ABZ2YSD9_9BACT</name>
<keyword evidence="2" id="KW-1185">Reference proteome</keyword>
<dbReference type="InterPro" id="IPR008928">
    <property type="entry name" value="6-hairpin_glycosidase_sf"/>
</dbReference>
<gene>
    <name evidence="1" type="ORF">WJU16_04895</name>
</gene>
<proteinExistence type="predicted"/>
<dbReference type="Gene3D" id="2.60.120.260">
    <property type="entry name" value="Galactose-binding domain-like"/>
    <property type="match status" value="1"/>
</dbReference>
<organism evidence="1 2">
    <name type="scientific">Chitinophaga pollutisoli</name>
    <dbReference type="NCBI Taxonomy" id="3133966"/>
    <lineage>
        <taxon>Bacteria</taxon>
        <taxon>Pseudomonadati</taxon>
        <taxon>Bacteroidota</taxon>
        <taxon>Chitinophagia</taxon>
        <taxon>Chitinophagales</taxon>
        <taxon>Chitinophagaceae</taxon>
        <taxon>Chitinophaga</taxon>
    </lineage>
</organism>
<dbReference type="EMBL" id="CP149822">
    <property type="protein sequence ID" value="WZN42368.1"/>
    <property type="molecule type" value="Genomic_DNA"/>
</dbReference>
<accession>A0ABZ2YSD9</accession>
<dbReference type="RefSeq" id="WP_341837202.1">
    <property type="nucleotide sequence ID" value="NZ_CP149822.1"/>
</dbReference>
<evidence type="ECO:0000313" key="2">
    <source>
        <dbReference type="Proteomes" id="UP001485459"/>
    </source>
</evidence>
<sequence length="1103" mass="122778">MILCVGVFAPAKAQRSYFLEAEDFRIRGGWIVEKPPGAGASNHHVLRVISGQVKAADALTVVKIAEAGSYTVWARTIDYPHDRPGTRLFQVMLNDAPLENECGRHGKEGYHWEKAGTIQLEAGENVVQLRDSRGNFARVDAVFLTSENIRPEGATASRYKTPHETITPTPAAQPELPAVQVPDNAPVAVALENEFLKLEWRKGEHYAARTAVKRNGSWEYLPGSHEEHRVMLLSADNPQITFGGFFPGWNGSRGYSTFACKGKTYRIMEPANLMNPFLSGTLTAFHATSVTPKGKGKLQVRYQSADGQVITGEWTLLPGHRHIRLDLQFTATKRAYYSLVVTAFQGAGQGQVSNILLPPMFQYQRIPEQPLMLPSAMMPQPVAITERKDNHVALFISGTPDGFPLDWAQAGTSVMGFGMQNEKNDLQPVVFSPVPGLKNAQLNEDGVLRRSFSIGAAPEGWNKALEYVSDSIYGVRDYRHQSLSLTETMFNIIDLMKNDAAAGWAPQLKGFYDIEGDPKAAPTVVQSAPLAVIAAAVLGHDEELFISRALPAIEYTLSRSGFRWAQRGMSKKAGTLSPFGSQFTTAYFEGLHRLLGNTNPWLRKVALPDNQLRDANGYSVIVPKFSQALAAYRMTGQRSWLDSAVKHADAFLREEVYGTKRTPLTKQPFYNTSFYANWWDLSDLYDVTGDTTYLDAAEAAAFHTIAGVRSYPAVKDTLQTIHPGNTYEGNTTMWWKGGEKYRLGFPRKPEDVTEKQVPRALVSPVGLGFEQPYTFFDPGKLVRHVYMSNWAPHLLRLYQQRPRKIYETYARNAVIGRFTNYPGYYATGFQDITLQPDFPYKGPDVSSIYYHHIPPHLAFTTDYLVTEMQQRSGGKVEFPYVKQDGFVWFNNRVYGAGKGKVMGDDGVRLWMKRGLVTIDHPEVNYVTAISDKRFWILLNSESDTPVTCQIVLGAEAPVAADARGVMHADKEENLGLEGRTVTVTIAPKHFAALGFPVAGKKALRPKVSPLKAGMQSTDFGPGIGKCYGFRIRTPFGWDAIYGYLESTLPEGARVVVSMNHREATLTAYPFEWSFHPVDAGEEAVLKVTVTTREGRVFEKNMRL</sequence>
<dbReference type="Proteomes" id="UP001485459">
    <property type="component" value="Chromosome"/>
</dbReference>